<feature type="domain" description="PNPLA" evidence="3">
    <location>
        <begin position="6"/>
        <end position="199"/>
    </location>
</feature>
<dbReference type="PANTHER" id="PTHR46394:SF1">
    <property type="entry name" value="PNPLA DOMAIN-CONTAINING PROTEIN"/>
    <property type="match status" value="1"/>
</dbReference>
<protein>
    <submittedName>
        <fullName evidence="4">NTE family protein</fullName>
    </submittedName>
</protein>
<proteinExistence type="predicted"/>
<dbReference type="SUPFAM" id="SSF52151">
    <property type="entry name" value="FabD/lysophospholipase-like"/>
    <property type="match status" value="1"/>
</dbReference>
<feature type="short sequence motif" description="GXSXG" evidence="2">
    <location>
        <begin position="37"/>
        <end position="41"/>
    </location>
</feature>
<dbReference type="CDD" id="cd07207">
    <property type="entry name" value="Pat_ExoU_VipD_like"/>
    <property type="match status" value="1"/>
</dbReference>
<dbReference type="STRING" id="86666.SAMN04490247_0197"/>
<feature type="active site" description="Proton acceptor" evidence="2">
    <location>
        <position position="186"/>
    </location>
</feature>
<dbReference type="InterPro" id="IPR016035">
    <property type="entry name" value="Acyl_Trfase/lysoPLipase"/>
</dbReference>
<evidence type="ECO:0000256" key="2">
    <source>
        <dbReference type="PROSITE-ProRule" id="PRU01161"/>
    </source>
</evidence>
<name>A0A1G8PTV3_9BACI</name>
<gene>
    <name evidence="4" type="ORF">SAMN04490247_0197</name>
</gene>
<comment type="caution">
    <text evidence="2">Lacks conserved residue(s) required for the propagation of feature annotation.</text>
</comment>
<organism evidence="4 5">
    <name type="scientific">Salimicrobium halophilum</name>
    <dbReference type="NCBI Taxonomy" id="86666"/>
    <lineage>
        <taxon>Bacteria</taxon>
        <taxon>Bacillati</taxon>
        <taxon>Bacillota</taxon>
        <taxon>Bacilli</taxon>
        <taxon>Bacillales</taxon>
        <taxon>Bacillaceae</taxon>
        <taxon>Salimicrobium</taxon>
    </lineage>
</organism>
<dbReference type="RefSeq" id="WP_093190946.1">
    <property type="nucleotide sequence ID" value="NZ_FNEV01000001.1"/>
</dbReference>
<feature type="active site" description="Nucleophile" evidence="2">
    <location>
        <position position="39"/>
    </location>
</feature>
<evidence type="ECO:0000313" key="5">
    <source>
        <dbReference type="Proteomes" id="UP000199225"/>
    </source>
</evidence>
<reference evidence="5" key="1">
    <citation type="submission" date="2016-10" db="EMBL/GenBank/DDBJ databases">
        <authorList>
            <person name="Varghese N."/>
            <person name="Submissions S."/>
        </authorList>
    </citation>
    <scope>NUCLEOTIDE SEQUENCE [LARGE SCALE GENOMIC DNA]</scope>
    <source>
        <strain evidence="5">DSM 4771</strain>
    </source>
</reference>
<dbReference type="InterPro" id="IPR002641">
    <property type="entry name" value="PNPLA_dom"/>
</dbReference>
<dbReference type="GO" id="GO:0016042">
    <property type="term" value="P:lipid catabolic process"/>
    <property type="evidence" value="ECO:0007669"/>
    <property type="project" value="UniProtKB-UniRule"/>
</dbReference>
<dbReference type="Pfam" id="PF01734">
    <property type="entry name" value="Patatin"/>
    <property type="match status" value="1"/>
</dbReference>
<sequence length="297" mass="33396">MKKIDGVFSGGGVKAIAFAGALETLEQQGYSFQRTAGTSAGAIFASLLAADYKAGDMEKLMTNLTLETITTSKHKRKPLLPFTRWMRLYFQLGLYKGEEIEEQMEKLLARKGIYTFGDLAPGRLKIVCSDISLGRMVVLPDDLERIYGIEAKTFSVAKAVRMSAGIPFFFTPVRLEGKQGKSLIVDGGVLSNFPLWIWEKPYGNKKRPVLGLQLADPPNQLPPQRIENGIEMFQALFRTMKKAHDARYISHSKSKNIMFLPVNEFETTDFQISTAEKEELVKLGKEKAKEFLEGWRQ</sequence>
<dbReference type="Proteomes" id="UP000199225">
    <property type="component" value="Unassembled WGS sequence"/>
</dbReference>
<accession>A0A1G8PTV3</accession>
<keyword evidence="2" id="KW-0442">Lipid degradation</keyword>
<feature type="short sequence motif" description="DGA/G" evidence="2">
    <location>
        <begin position="186"/>
        <end position="188"/>
    </location>
</feature>
<dbReference type="PANTHER" id="PTHR46394">
    <property type="entry name" value="ANNEXIN"/>
    <property type="match status" value="1"/>
</dbReference>
<dbReference type="AlphaFoldDB" id="A0A1G8PTV3"/>
<dbReference type="PROSITE" id="PS51635">
    <property type="entry name" value="PNPLA"/>
    <property type="match status" value="1"/>
</dbReference>
<evidence type="ECO:0000313" key="4">
    <source>
        <dbReference type="EMBL" id="SDI95927.1"/>
    </source>
</evidence>
<dbReference type="EMBL" id="FNEV01000001">
    <property type="protein sequence ID" value="SDI95927.1"/>
    <property type="molecule type" value="Genomic_DNA"/>
</dbReference>
<keyword evidence="5" id="KW-1185">Reference proteome</keyword>
<evidence type="ECO:0000259" key="3">
    <source>
        <dbReference type="PROSITE" id="PS51635"/>
    </source>
</evidence>
<evidence type="ECO:0000256" key="1">
    <source>
        <dbReference type="ARBA" id="ARBA00023098"/>
    </source>
</evidence>
<dbReference type="InterPro" id="IPR052580">
    <property type="entry name" value="Lipid_Hydrolase"/>
</dbReference>
<dbReference type="OrthoDB" id="9770965at2"/>
<keyword evidence="1 2" id="KW-0443">Lipid metabolism</keyword>
<dbReference type="Gene3D" id="3.40.1090.10">
    <property type="entry name" value="Cytosolic phospholipase A2 catalytic domain"/>
    <property type="match status" value="2"/>
</dbReference>
<dbReference type="GO" id="GO:0016787">
    <property type="term" value="F:hydrolase activity"/>
    <property type="evidence" value="ECO:0007669"/>
    <property type="project" value="UniProtKB-UniRule"/>
</dbReference>
<keyword evidence="2" id="KW-0378">Hydrolase</keyword>